<reference evidence="4 5" key="1">
    <citation type="submission" date="2019-01" db="EMBL/GenBank/DDBJ databases">
        <title>Sequencing of cultivated peanut Arachis hypogaea provides insights into genome evolution and oil improvement.</title>
        <authorList>
            <person name="Chen X."/>
        </authorList>
    </citation>
    <scope>NUCLEOTIDE SEQUENCE [LARGE SCALE GENOMIC DNA]</scope>
    <source>
        <strain evidence="5">cv. Fuhuasheng</strain>
        <tissue evidence="4">Leaves</tissue>
    </source>
</reference>
<dbReference type="PANTHER" id="PTHR47936:SF1">
    <property type="entry name" value="PENTATRICOPEPTIDE REPEAT-CONTAINING PROTEIN GUN1, CHLOROPLASTIC"/>
    <property type="match status" value="1"/>
</dbReference>
<comment type="caution">
    <text evidence="4">The sequence shown here is derived from an EMBL/GenBank/DDBJ whole genome shotgun (WGS) entry which is preliminary data.</text>
</comment>
<dbReference type="EMBL" id="SDMP01000017">
    <property type="protein sequence ID" value="RYR00332.1"/>
    <property type="molecule type" value="Genomic_DNA"/>
</dbReference>
<feature type="repeat" description="PPR" evidence="3">
    <location>
        <begin position="383"/>
        <end position="417"/>
    </location>
</feature>
<dbReference type="AlphaFoldDB" id="A0A444YEI3"/>
<evidence type="ECO:0000256" key="1">
    <source>
        <dbReference type="ARBA" id="ARBA00007626"/>
    </source>
</evidence>
<dbReference type="Pfam" id="PF01535">
    <property type="entry name" value="PPR"/>
    <property type="match status" value="6"/>
</dbReference>
<feature type="repeat" description="PPR" evidence="3">
    <location>
        <begin position="589"/>
        <end position="623"/>
    </location>
</feature>
<feature type="repeat" description="PPR" evidence="3">
    <location>
        <begin position="795"/>
        <end position="828"/>
    </location>
</feature>
<dbReference type="PANTHER" id="PTHR47936">
    <property type="entry name" value="PPR_LONG DOMAIN-CONTAINING PROTEIN"/>
    <property type="match status" value="1"/>
</dbReference>
<comment type="similarity">
    <text evidence="1">Belongs to the PPR family. P subfamily.</text>
</comment>
<dbReference type="SUPFAM" id="SSF48452">
    <property type="entry name" value="TPR-like"/>
    <property type="match status" value="1"/>
</dbReference>
<keyword evidence="2" id="KW-0677">Repeat</keyword>
<dbReference type="InterPro" id="IPR011990">
    <property type="entry name" value="TPR-like_helical_dom_sf"/>
</dbReference>
<evidence type="ECO:0008006" key="6">
    <source>
        <dbReference type="Google" id="ProtNLM"/>
    </source>
</evidence>
<evidence type="ECO:0000313" key="4">
    <source>
        <dbReference type="EMBL" id="RYR00332.1"/>
    </source>
</evidence>
<protein>
    <recommendedName>
        <fullName evidence="6">Pentacotripeptide-repeat region of PRORP domain-containing protein</fullName>
    </recommendedName>
</protein>
<gene>
    <name evidence="4" type="ORF">Ahy_B07g088461</name>
</gene>
<evidence type="ECO:0000256" key="2">
    <source>
        <dbReference type="ARBA" id="ARBA00022737"/>
    </source>
</evidence>
<name>A0A444YEI3_ARAHY</name>
<dbReference type="OrthoDB" id="185373at2759"/>
<dbReference type="InterPro" id="IPR002885">
    <property type="entry name" value="PPR_rpt"/>
</dbReference>
<organism evidence="4 5">
    <name type="scientific">Arachis hypogaea</name>
    <name type="common">Peanut</name>
    <dbReference type="NCBI Taxonomy" id="3818"/>
    <lineage>
        <taxon>Eukaryota</taxon>
        <taxon>Viridiplantae</taxon>
        <taxon>Streptophyta</taxon>
        <taxon>Embryophyta</taxon>
        <taxon>Tracheophyta</taxon>
        <taxon>Spermatophyta</taxon>
        <taxon>Magnoliopsida</taxon>
        <taxon>eudicotyledons</taxon>
        <taxon>Gunneridae</taxon>
        <taxon>Pentapetalae</taxon>
        <taxon>rosids</taxon>
        <taxon>fabids</taxon>
        <taxon>Fabales</taxon>
        <taxon>Fabaceae</taxon>
        <taxon>Papilionoideae</taxon>
        <taxon>50 kb inversion clade</taxon>
        <taxon>dalbergioids sensu lato</taxon>
        <taxon>Dalbergieae</taxon>
        <taxon>Pterocarpus clade</taxon>
        <taxon>Arachis</taxon>
    </lineage>
</organism>
<keyword evidence="5" id="KW-1185">Reference proteome</keyword>
<accession>A0A444YEI3</accession>
<proteinExistence type="inferred from homology"/>
<feature type="repeat" description="PPR" evidence="3">
    <location>
        <begin position="488"/>
        <end position="522"/>
    </location>
</feature>
<dbReference type="NCBIfam" id="TIGR00756">
    <property type="entry name" value="PPR"/>
    <property type="match status" value="5"/>
</dbReference>
<evidence type="ECO:0000313" key="5">
    <source>
        <dbReference type="Proteomes" id="UP000289738"/>
    </source>
</evidence>
<evidence type="ECO:0000256" key="3">
    <source>
        <dbReference type="PROSITE-ProRule" id="PRU00708"/>
    </source>
</evidence>
<feature type="repeat" description="PPR" evidence="3">
    <location>
        <begin position="312"/>
        <end position="347"/>
    </location>
</feature>
<dbReference type="PROSITE" id="PS51375">
    <property type="entry name" value="PPR"/>
    <property type="match status" value="6"/>
</dbReference>
<dbReference type="STRING" id="3818.A0A444YEI3"/>
<dbReference type="Gene3D" id="1.25.40.10">
    <property type="entry name" value="Tetratricopeptide repeat domain"/>
    <property type="match status" value="6"/>
</dbReference>
<feature type="repeat" description="PPR" evidence="3">
    <location>
        <begin position="658"/>
        <end position="692"/>
    </location>
</feature>
<dbReference type="Proteomes" id="UP000289738">
    <property type="component" value="Chromosome B07"/>
</dbReference>
<dbReference type="Pfam" id="PF13041">
    <property type="entry name" value="PPR_2"/>
    <property type="match status" value="2"/>
</dbReference>
<sequence>MLQPLKHVTKRRSLFSSLLIHINNPASFSSSSFSSSSSHNCHTVLRKINENDVASSIKDWFKTGDPLITRIFQILSSTDSSSYNDDAALDASLSSLTLPRLDESFVLTVLHHGTAAAHIYPCLRFFHWAGRQPNFHHTRGTFSAIFRILARAPSVLDEFLQSFHRRGPAFNPRVRFKDTLVIGYAIAGKLEIAVHLFGKMRFHGLDLDSFGYHVLLNALVEKDYFDAFNVIIRQIRMRGFENRYTNVLVMKRLCNQGRLDEAEGFLFGLVDGGKELHGSEVSVLVSALCGSNRFDHAFRLVRKFGDSGLVQLDHAYGVWIRGLVQGGRLDEALEFFRQKKKDEGYIPGLAMFNVLIYRLLRENRLKEVSDLLMDVYENAIPPNTATMNAVLCFFCKAGMVDVAFDLFKSRSEFMLSPNHMAYKYLILTLCWDGNAKEAFSVLKSSIDHHYFPDRRTFTRLANVLCRECMIDEMKELLHLALERKIMPDASTYDNFITALCRAGRVEDSYLIHGELKGASASRAYANMIKGFKELNRGDIAARLLVEMKEKGHKVTPALCRVVVCCLLQMDNARSRFFSLFEMLSHNDRQHYIYDCFIDAAGHAKQAELAWKVFELMQRNGIQPTSSSLILMLKAYLKSGRTYDALIFFNNVWSRGLATKKLYNCLVVSLCKSKNPEPAYLLLQQMLRDGLNPSIECYENLVRVLCSSKRYHEAVKLVNVYEKMGRQLTSFLGNVLLYHSMSSSEVYNACVRLRGVKEEGETGWSMLSFVVGAFHHRRVSHVEDLEKLIAKCFPLDVYTYNLLLRIACKSDKEQAYELFERMRRRGFEPNRWTYTTMVDGFKGQGMRRGSEVVSRKEKDIIQQRNLFKEQ</sequence>